<evidence type="ECO:0000313" key="3">
    <source>
        <dbReference type="EMBL" id="PYF08198.1"/>
    </source>
</evidence>
<dbReference type="EMBL" id="QJTK01000013">
    <property type="protein sequence ID" value="PYF08198.1"/>
    <property type="molecule type" value="Genomic_DNA"/>
</dbReference>
<feature type="transmembrane region" description="Helical" evidence="1">
    <location>
        <begin position="47"/>
        <end position="68"/>
    </location>
</feature>
<protein>
    <submittedName>
        <fullName evidence="3">Lipid-A-disaccharide synthase-like uncharacterized protein</fullName>
    </submittedName>
</protein>
<dbReference type="AlphaFoldDB" id="A0A318TYU7"/>
<keyword evidence="4" id="KW-1185">Reference proteome</keyword>
<sequence>MTWLMQALHVTSETELAWVIFGFSAQLMFTARFLVQWIASERARSSVMPVAFWYFSLLGGVMLLAYALYRQDPVFVLGQALGVVIYSRNLWLIHAARQS</sequence>
<name>A0A318TYU7_9RHOB</name>
<comment type="caution">
    <text evidence="3">The sequence shown here is derived from an EMBL/GenBank/DDBJ whole genome shotgun (WGS) entry which is preliminary data.</text>
</comment>
<dbReference type="InterPro" id="IPR011499">
    <property type="entry name" value="Lipid_A_biosynth_N"/>
</dbReference>
<dbReference type="Gene3D" id="1.20.1280.290">
    <property type="match status" value="1"/>
</dbReference>
<keyword evidence="1" id="KW-1133">Transmembrane helix</keyword>
<feature type="transmembrane region" description="Helical" evidence="1">
    <location>
        <begin position="74"/>
        <end position="93"/>
    </location>
</feature>
<dbReference type="PIRSF" id="PIRSF028440">
    <property type="entry name" value="UCP_LAB_N"/>
    <property type="match status" value="1"/>
</dbReference>
<gene>
    <name evidence="3" type="ORF">C8J30_11357</name>
</gene>
<organism evidence="3 4">
    <name type="scientific">Rhodobacter viridis</name>
    <dbReference type="NCBI Taxonomy" id="1054202"/>
    <lineage>
        <taxon>Bacteria</taxon>
        <taxon>Pseudomonadati</taxon>
        <taxon>Pseudomonadota</taxon>
        <taxon>Alphaproteobacteria</taxon>
        <taxon>Rhodobacterales</taxon>
        <taxon>Rhodobacter group</taxon>
        <taxon>Rhodobacter</taxon>
    </lineage>
</organism>
<feature type="transmembrane region" description="Helical" evidence="1">
    <location>
        <begin position="16"/>
        <end position="35"/>
    </location>
</feature>
<dbReference type="Proteomes" id="UP000247727">
    <property type="component" value="Unassembled WGS sequence"/>
</dbReference>
<feature type="domain" description="Lipid A biosynthesis N-terminal" evidence="2">
    <location>
        <begin position="21"/>
        <end position="92"/>
    </location>
</feature>
<dbReference type="GO" id="GO:0016020">
    <property type="term" value="C:membrane"/>
    <property type="evidence" value="ECO:0007669"/>
    <property type="project" value="GOC"/>
</dbReference>
<keyword evidence="1" id="KW-0812">Transmembrane</keyword>
<accession>A0A318TYU7</accession>
<dbReference type="InterPro" id="IPR014546">
    <property type="entry name" value="UCP028440_lipidA_biosyn"/>
</dbReference>
<evidence type="ECO:0000256" key="1">
    <source>
        <dbReference type="SAM" id="Phobius"/>
    </source>
</evidence>
<dbReference type="GO" id="GO:0008915">
    <property type="term" value="F:lipid-A-disaccharide synthase activity"/>
    <property type="evidence" value="ECO:0007669"/>
    <property type="project" value="InterPro"/>
</dbReference>
<dbReference type="Pfam" id="PF07578">
    <property type="entry name" value="LAB_N"/>
    <property type="match status" value="1"/>
</dbReference>
<dbReference type="OrthoDB" id="9793186at2"/>
<keyword evidence="1" id="KW-0472">Membrane</keyword>
<evidence type="ECO:0000313" key="4">
    <source>
        <dbReference type="Proteomes" id="UP000247727"/>
    </source>
</evidence>
<dbReference type="GO" id="GO:0009245">
    <property type="term" value="P:lipid A biosynthetic process"/>
    <property type="evidence" value="ECO:0007669"/>
    <property type="project" value="InterPro"/>
</dbReference>
<proteinExistence type="predicted"/>
<reference evidence="3 4" key="1">
    <citation type="submission" date="2018-06" db="EMBL/GenBank/DDBJ databases">
        <title>Genomic Encyclopedia of Type Strains, Phase III (KMG-III): the genomes of soil and plant-associated and newly described type strains.</title>
        <authorList>
            <person name="Whitman W."/>
        </authorList>
    </citation>
    <scope>NUCLEOTIDE SEQUENCE [LARGE SCALE GENOMIC DNA]</scope>
    <source>
        <strain evidence="3 4">JA737</strain>
    </source>
</reference>
<dbReference type="RefSeq" id="WP_110806565.1">
    <property type="nucleotide sequence ID" value="NZ_QJTK01000013.1"/>
</dbReference>
<evidence type="ECO:0000259" key="2">
    <source>
        <dbReference type="SMART" id="SM01259"/>
    </source>
</evidence>
<dbReference type="SMART" id="SM01259">
    <property type="entry name" value="LAB_N"/>
    <property type="match status" value="1"/>
</dbReference>